<keyword evidence="2" id="KW-1185">Reference proteome</keyword>
<organism evidence="1 2">
    <name type="scientific">Moheibacter stercoris</name>
    <dbReference type="NCBI Taxonomy" id="1628251"/>
    <lineage>
        <taxon>Bacteria</taxon>
        <taxon>Pseudomonadati</taxon>
        <taxon>Bacteroidota</taxon>
        <taxon>Flavobacteriia</taxon>
        <taxon>Flavobacteriales</taxon>
        <taxon>Weeksellaceae</taxon>
        <taxon>Moheibacter</taxon>
    </lineage>
</organism>
<evidence type="ECO:0000313" key="2">
    <source>
        <dbReference type="Proteomes" id="UP001549146"/>
    </source>
</evidence>
<dbReference type="RefSeq" id="WP_354505383.1">
    <property type="nucleotide sequence ID" value="NZ_JBEPMO010000001.1"/>
</dbReference>
<dbReference type="Proteomes" id="UP001549146">
    <property type="component" value="Unassembled WGS sequence"/>
</dbReference>
<evidence type="ECO:0000313" key="1">
    <source>
        <dbReference type="EMBL" id="MET3730471.1"/>
    </source>
</evidence>
<proteinExistence type="predicted"/>
<reference evidence="1 2" key="1">
    <citation type="submission" date="2024-06" db="EMBL/GenBank/DDBJ databases">
        <title>Genomic Encyclopedia of Type Strains, Phase IV (KMG-IV): sequencing the most valuable type-strain genomes for metagenomic binning, comparative biology and taxonomic classification.</title>
        <authorList>
            <person name="Goeker M."/>
        </authorList>
    </citation>
    <scope>NUCLEOTIDE SEQUENCE [LARGE SCALE GENOMIC DNA]</scope>
    <source>
        <strain evidence="1 2">DSM 29388</strain>
    </source>
</reference>
<name>A0ABV2LPY6_9FLAO</name>
<accession>A0ABV2LPY6</accession>
<sequence>MSGLTQVRNLLHMRKNTDFKDYRFIEDIAMSVINDLLRGKIITLRKLEEEKFKILEYNYVNIIVF</sequence>
<comment type="caution">
    <text evidence="1">The sequence shown here is derived from an EMBL/GenBank/DDBJ whole genome shotgun (WGS) entry which is preliminary data.</text>
</comment>
<protein>
    <submittedName>
        <fullName evidence="1">Uncharacterized protein</fullName>
    </submittedName>
</protein>
<gene>
    <name evidence="1" type="ORF">ABID46_000023</name>
</gene>
<dbReference type="EMBL" id="JBEPMO010000001">
    <property type="protein sequence ID" value="MET3730471.1"/>
    <property type="molecule type" value="Genomic_DNA"/>
</dbReference>